<name>A0A7G1PFY6_9ACTN</name>
<feature type="region of interest" description="Disordered" evidence="1">
    <location>
        <begin position="1"/>
        <end position="40"/>
    </location>
</feature>
<reference evidence="2 3" key="1">
    <citation type="journal article" date="2014" name="Int. J. Syst. Evol. Microbiol.">
        <title>Complete genome sequence of Corynebacterium casei LMG S-19264T (=DSM 44701T), isolated from a smear-ripened cheese.</title>
        <authorList>
            <consortium name="US DOE Joint Genome Institute (JGI-PGF)"/>
            <person name="Walter F."/>
            <person name="Albersmeier A."/>
            <person name="Kalinowski J."/>
            <person name="Ruckert C."/>
        </authorList>
    </citation>
    <scope>NUCLEOTIDE SEQUENCE [LARGE SCALE GENOMIC DNA]</scope>
    <source>
        <strain evidence="2 3">JCM 4677</strain>
    </source>
</reference>
<accession>A0A7G1PFY6</accession>
<dbReference type="KEGG" id="sgm:GCM10017557_80030"/>
<proteinExistence type="predicted"/>
<evidence type="ECO:0000256" key="1">
    <source>
        <dbReference type="SAM" id="MobiDB-lite"/>
    </source>
</evidence>
<evidence type="ECO:0000313" key="2">
    <source>
        <dbReference type="EMBL" id="BCL33144.1"/>
    </source>
</evidence>
<keyword evidence="3" id="KW-1185">Reference proteome</keyword>
<protein>
    <submittedName>
        <fullName evidence="2">Uncharacterized protein</fullName>
    </submittedName>
</protein>
<sequence>MFHQAAGGAGRVEPHHGQDVGSSLHHVQSPADEKYSVSADEGLASEADLCRDATARVDSVESASVGLGDQQRAAVGGEFDAAGVPPLVIGDVTTQRDTRVPYGWP</sequence>
<organism evidence="2 3">
    <name type="scientific">Streptomyces aurantiacus</name>
    <dbReference type="NCBI Taxonomy" id="47760"/>
    <lineage>
        <taxon>Bacteria</taxon>
        <taxon>Bacillati</taxon>
        <taxon>Actinomycetota</taxon>
        <taxon>Actinomycetes</taxon>
        <taxon>Kitasatosporales</taxon>
        <taxon>Streptomycetaceae</taxon>
        <taxon>Streptomyces</taxon>
        <taxon>Streptomyces aurantiacus group</taxon>
    </lineage>
</organism>
<dbReference type="EMBL" id="AP023440">
    <property type="protein sequence ID" value="BCL33144.1"/>
    <property type="molecule type" value="Genomic_DNA"/>
</dbReference>
<evidence type="ECO:0000313" key="3">
    <source>
        <dbReference type="Proteomes" id="UP000516444"/>
    </source>
</evidence>
<gene>
    <name evidence="2" type="ORF">GCM10017557_80030</name>
</gene>
<dbReference type="Proteomes" id="UP000516444">
    <property type="component" value="Chromosome"/>
</dbReference>
<dbReference type="AlphaFoldDB" id="A0A7G1PFY6"/>